<feature type="transmembrane region" description="Helical" evidence="10">
    <location>
        <begin position="464"/>
        <end position="492"/>
    </location>
</feature>
<sequence>MWILSTLFSVLGSSTNLFFSLRYPSVSITPVIALLLVHPLGLMWDYMLKSPADPREVFEDGVLDHILDDHPERRTRWSRFRLWLAQGRWNEKEHTCVYVSSNVSFGFAFATDVIVEQSRFYNQEATIPYQLLLILSTQILGYAFAGITRRFLNKPANGWRMSRWKFFYIVWTGAFVFYFLPGLLMPCLSYFNVITWFAPKNVVIANLFGVSSGLGLFPLTFDWAQISYIGSPLLVPFWAAMNVIGGMFVVMWFVAPIAYYGNMFYSSYMPILSSAVFDNTGNVYNVSRILTDEFLFDKEAYTNYSRVFLPITYVLSYGVQFAGLAALLTHTACWHGKDMWETWKTSWQEAREEGKPTYQPVSNEPDSAAPDSPATPGLSSASTNSDSHLFKEDVHSRLMRRYKDAPISWYLMTFVSMLAIGIFVVEYYPIHLPWYGLLLALGVCAVFFIPNGIIMAVTNQHSSIYLICQLICGAVFPGRPIANMVFVTYGYISSAQGIKFASDLKLGHYMKIPPRIMFSVQMAATVVSSITQIFVLNWMFANVPGICTKDAVNGFTCPFARVHFNGSILWGVVGPGEFFGPNATYRSLVWFFLLGAVLPIPLWLYSRNKKNSIVRKINLPLVFGTMSWIPPATGLNFSVWVLVCYIFNYHIKRRASAWWAKYTMTMSAALDSGLAFGIVIVFFGFVYPDSKMSVLELLESFEDEVVDPEEETFALFSAPIPSANLGFIDPRAAELDITLPPNRDFTIHQSPTLLASSRAGGTTGAVLWKITPLFAAFLSSPDCPFLPPAPTGPASSSDAAVLELGCGISALTGLACGPRVGRYVLTDQPYVARLVQRNLDANERARAPARRGAKGRAPASSLQAAPAPAGHDVFFEPLDWELDEVTPALTRSDEVRSFDLVVACDCIYNDALVEPLVQTSVDACLLRRREEGATARGPTLCIVAQQLRSPEVFEAWLKAFHRRFRVWRVPDQVVGEGLAVGSGFAVHVGILRD</sequence>
<dbReference type="GO" id="GO:0035673">
    <property type="term" value="F:oligopeptide transmembrane transporter activity"/>
    <property type="evidence" value="ECO:0007669"/>
    <property type="project" value="InterPro"/>
</dbReference>
<feature type="transmembrane region" description="Helical" evidence="10">
    <location>
        <begin position="407"/>
        <end position="428"/>
    </location>
</feature>
<feature type="transmembrane region" description="Helical" evidence="10">
    <location>
        <begin position="203"/>
        <end position="221"/>
    </location>
</feature>
<evidence type="ECO:0000256" key="4">
    <source>
        <dbReference type="ARBA" id="ARBA00022692"/>
    </source>
</evidence>
<dbReference type="NCBIfam" id="TIGR00727">
    <property type="entry name" value="ISP4_OPT"/>
    <property type="match status" value="1"/>
</dbReference>
<evidence type="ECO:0000313" key="11">
    <source>
        <dbReference type="EMBL" id="CRK15061.1"/>
    </source>
</evidence>
<reference evidence="12" key="1">
    <citation type="submission" date="2015-05" db="EMBL/GenBank/DDBJ databases">
        <authorList>
            <person name="Fogelqvist Johan"/>
        </authorList>
    </citation>
    <scope>NUCLEOTIDE SEQUENCE [LARGE SCALE GENOMIC DNA]</scope>
</reference>
<evidence type="ECO:0000256" key="5">
    <source>
        <dbReference type="ARBA" id="ARBA00022856"/>
    </source>
</evidence>
<feature type="transmembrane region" description="Helical" evidence="10">
    <location>
        <begin position="668"/>
        <end position="687"/>
    </location>
</feature>
<dbReference type="InterPro" id="IPR004648">
    <property type="entry name" value="Oligpept_transpt"/>
</dbReference>
<dbReference type="Gene3D" id="3.40.50.150">
    <property type="entry name" value="Vaccinia Virus protein VP39"/>
    <property type="match status" value="1"/>
</dbReference>
<dbReference type="Proteomes" id="UP000044602">
    <property type="component" value="Unassembled WGS sequence"/>
</dbReference>
<accession>A0A0G4KZC9</accession>
<feature type="transmembrane region" description="Helical" evidence="10">
    <location>
        <begin position="233"/>
        <end position="260"/>
    </location>
</feature>
<protein>
    <submittedName>
        <fullName evidence="11">Uncharacterized protein</fullName>
    </submittedName>
</protein>
<dbReference type="PANTHER" id="PTHR22601">
    <property type="entry name" value="ISP4 LIKE PROTEIN"/>
    <property type="match status" value="1"/>
</dbReference>
<feature type="transmembrane region" description="Helical" evidence="10">
    <location>
        <begin position="96"/>
        <end position="115"/>
    </location>
</feature>
<proteinExistence type="inferred from homology"/>
<dbReference type="InterPro" id="IPR004813">
    <property type="entry name" value="OPT"/>
</dbReference>
<keyword evidence="5" id="KW-0571">Peptide transport</keyword>
<dbReference type="GO" id="GO:0016020">
    <property type="term" value="C:membrane"/>
    <property type="evidence" value="ECO:0007669"/>
    <property type="project" value="UniProtKB-SubCell"/>
</dbReference>
<evidence type="ECO:0000256" key="6">
    <source>
        <dbReference type="ARBA" id="ARBA00022927"/>
    </source>
</evidence>
<keyword evidence="6" id="KW-0653">Protein transport</keyword>
<feature type="compositionally biased region" description="Low complexity" evidence="9">
    <location>
        <begin position="855"/>
        <end position="864"/>
    </location>
</feature>
<feature type="transmembrane region" description="Helical" evidence="10">
    <location>
        <begin position="166"/>
        <end position="191"/>
    </location>
</feature>
<keyword evidence="12" id="KW-1185">Reference proteome</keyword>
<feature type="region of interest" description="Disordered" evidence="9">
    <location>
        <begin position="354"/>
        <end position="386"/>
    </location>
</feature>
<evidence type="ECO:0000256" key="8">
    <source>
        <dbReference type="ARBA" id="ARBA00023136"/>
    </source>
</evidence>
<feature type="transmembrane region" description="Helical" evidence="10">
    <location>
        <begin position="512"/>
        <end position="536"/>
    </location>
</feature>
<feature type="transmembrane region" description="Helical" evidence="10">
    <location>
        <begin position="26"/>
        <end position="46"/>
    </location>
</feature>
<name>A0A0G4KZC9_VERLO</name>
<evidence type="ECO:0000256" key="9">
    <source>
        <dbReference type="SAM" id="MobiDB-lite"/>
    </source>
</evidence>
<feature type="transmembrane region" description="Helical" evidence="10">
    <location>
        <begin position="307"/>
        <end position="329"/>
    </location>
</feature>
<keyword evidence="8 10" id="KW-0472">Membrane</keyword>
<comment type="subcellular location">
    <subcellularLocation>
        <location evidence="1">Membrane</location>
        <topology evidence="1">Multi-pass membrane protein</topology>
    </subcellularLocation>
</comment>
<comment type="similarity">
    <text evidence="2">Belongs to the oligopeptide OPT transporter family.</text>
</comment>
<organism evidence="11 12">
    <name type="scientific">Verticillium longisporum</name>
    <name type="common">Verticillium dahliae var. longisporum</name>
    <dbReference type="NCBI Taxonomy" id="100787"/>
    <lineage>
        <taxon>Eukaryota</taxon>
        <taxon>Fungi</taxon>
        <taxon>Dikarya</taxon>
        <taxon>Ascomycota</taxon>
        <taxon>Pezizomycotina</taxon>
        <taxon>Sordariomycetes</taxon>
        <taxon>Hypocreomycetidae</taxon>
        <taxon>Glomerellales</taxon>
        <taxon>Plectosphaerellaceae</taxon>
        <taxon>Verticillium</taxon>
    </lineage>
</organism>
<feature type="transmembrane region" description="Helical" evidence="10">
    <location>
        <begin position="127"/>
        <end position="145"/>
    </location>
</feature>
<feature type="compositionally biased region" description="Low complexity" evidence="9">
    <location>
        <begin position="365"/>
        <end position="374"/>
    </location>
</feature>
<evidence type="ECO:0000256" key="10">
    <source>
        <dbReference type="SAM" id="Phobius"/>
    </source>
</evidence>
<dbReference type="GO" id="GO:0015031">
    <property type="term" value="P:protein transport"/>
    <property type="evidence" value="ECO:0007669"/>
    <property type="project" value="UniProtKB-KW"/>
</dbReference>
<dbReference type="InterPro" id="IPR029063">
    <property type="entry name" value="SAM-dependent_MTases_sf"/>
</dbReference>
<evidence type="ECO:0000256" key="7">
    <source>
        <dbReference type="ARBA" id="ARBA00022989"/>
    </source>
</evidence>
<keyword evidence="4 10" id="KW-0812">Transmembrane</keyword>
<evidence type="ECO:0000313" key="12">
    <source>
        <dbReference type="Proteomes" id="UP000044602"/>
    </source>
</evidence>
<dbReference type="Pfam" id="PF03169">
    <property type="entry name" value="OPT"/>
    <property type="match status" value="2"/>
</dbReference>
<feature type="region of interest" description="Disordered" evidence="9">
    <location>
        <begin position="843"/>
        <end position="864"/>
    </location>
</feature>
<dbReference type="EMBL" id="CVQH01006113">
    <property type="protein sequence ID" value="CRK15061.1"/>
    <property type="molecule type" value="Genomic_DNA"/>
</dbReference>
<feature type="transmembrane region" description="Helical" evidence="10">
    <location>
        <begin position="626"/>
        <end position="647"/>
    </location>
</feature>
<evidence type="ECO:0000256" key="3">
    <source>
        <dbReference type="ARBA" id="ARBA00022448"/>
    </source>
</evidence>
<keyword evidence="7 10" id="KW-1133">Transmembrane helix</keyword>
<dbReference type="NCBIfam" id="TIGR00728">
    <property type="entry name" value="OPT_sfam"/>
    <property type="match status" value="1"/>
</dbReference>
<dbReference type="AlphaFoldDB" id="A0A0G4KZC9"/>
<feature type="transmembrane region" description="Helical" evidence="10">
    <location>
        <begin position="434"/>
        <end position="457"/>
    </location>
</feature>
<evidence type="ECO:0000256" key="2">
    <source>
        <dbReference type="ARBA" id="ARBA00008807"/>
    </source>
</evidence>
<feature type="transmembrane region" description="Helical" evidence="10">
    <location>
        <begin position="588"/>
        <end position="606"/>
    </location>
</feature>
<keyword evidence="3" id="KW-0813">Transport</keyword>
<feature type="compositionally biased region" description="Polar residues" evidence="9">
    <location>
        <begin position="377"/>
        <end position="386"/>
    </location>
</feature>
<gene>
    <name evidence="11" type="ORF">BN1708_011330</name>
</gene>
<evidence type="ECO:0000256" key="1">
    <source>
        <dbReference type="ARBA" id="ARBA00004141"/>
    </source>
</evidence>